<dbReference type="EMBL" id="JAESVN010000004">
    <property type="protein sequence ID" value="MBL4917595.1"/>
    <property type="molecule type" value="Genomic_DNA"/>
</dbReference>
<name>A0A8K0XZX4_9RHOB</name>
<dbReference type="Proteomes" id="UP000648908">
    <property type="component" value="Unassembled WGS sequence"/>
</dbReference>
<reference evidence="1" key="1">
    <citation type="submission" date="2021-01" db="EMBL/GenBank/DDBJ databases">
        <title>Tabrizicola alba sp. nov. a motile alkaliphilic bacterium isolated from a soda lake.</title>
        <authorList>
            <person name="Szuroczki S."/>
            <person name="Abbaszade G."/>
            <person name="Schumann P."/>
            <person name="Toth E."/>
        </authorList>
    </citation>
    <scope>NUCLEOTIDE SEQUENCE</scope>
    <source>
        <strain evidence="1">DMG-N-6</strain>
    </source>
</reference>
<keyword evidence="2" id="KW-1185">Reference proteome</keyword>
<dbReference type="GO" id="GO:0003677">
    <property type="term" value="F:DNA binding"/>
    <property type="evidence" value="ECO:0007669"/>
    <property type="project" value="InterPro"/>
</dbReference>
<dbReference type="InterPro" id="IPR011010">
    <property type="entry name" value="DNA_brk_join_enz"/>
</dbReference>
<proteinExistence type="predicted"/>
<dbReference type="RefSeq" id="WP_202688540.1">
    <property type="nucleotide sequence ID" value="NZ_JAESVN010000004.1"/>
</dbReference>
<comment type="caution">
    <text evidence="1">The sequence shown here is derived from an EMBL/GenBank/DDBJ whole genome shotgun (WGS) entry which is preliminary data.</text>
</comment>
<protein>
    <submittedName>
        <fullName evidence="1">Uncharacterized protein</fullName>
    </submittedName>
</protein>
<sequence length="151" mass="16622">MMSILFERAEKLGWRLNNSNPCLRLGVQSPHPRDRVATWDEINAMLQAARDAGLPLMALAILLALYAGQRQTAGLLPLHAEIIPALRAALAETGSAKAPRGDDSPLLIEERVGRAYPMATCRSSACRTTSRIRYSPIATRPRLGLRPAWIR</sequence>
<evidence type="ECO:0000313" key="2">
    <source>
        <dbReference type="Proteomes" id="UP000648908"/>
    </source>
</evidence>
<accession>A0A8K0XZX4</accession>
<evidence type="ECO:0000313" key="1">
    <source>
        <dbReference type="EMBL" id="MBL4917595.1"/>
    </source>
</evidence>
<dbReference type="SUPFAM" id="SSF56349">
    <property type="entry name" value="DNA breaking-rejoining enzymes"/>
    <property type="match status" value="1"/>
</dbReference>
<dbReference type="AlphaFoldDB" id="A0A8K0XZX4"/>
<gene>
    <name evidence="1" type="ORF">JL811_10205</name>
</gene>
<organism evidence="1 2">
    <name type="scientific">Szabonella alba</name>
    <dbReference type="NCBI Taxonomy" id="2804194"/>
    <lineage>
        <taxon>Bacteria</taxon>
        <taxon>Pseudomonadati</taxon>
        <taxon>Pseudomonadota</taxon>
        <taxon>Alphaproteobacteria</taxon>
        <taxon>Rhodobacterales</taxon>
        <taxon>Paracoccaceae</taxon>
        <taxon>Szabonella</taxon>
    </lineage>
</organism>